<accession>A0AAJ2N6C7</accession>
<dbReference type="RefSeq" id="WP_072729154.1">
    <property type="nucleotide sequence ID" value="NZ_JAVYAA010000005.1"/>
</dbReference>
<dbReference type="InterPro" id="IPR010540">
    <property type="entry name" value="CmpB_TMEM229"/>
</dbReference>
<keyword evidence="1" id="KW-1133">Transmembrane helix</keyword>
<reference evidence="3" key="1">
    <citation type="submission" date="2023-09" db="EMBL/GenBank/DDBJ databases">
        <title>Paenibacillus sp. chi10 Genome sequencing and assembly.</title>
        <authorList>
            <person name="Kim I."/>
        </authorList>
    </citation>
    <scope>NUCLEOTIDE SEQUENCE [LARGE SCALE GENOMIC DNA]</scope>
    <source>
        <strain evidence="3">chi10</strain>
    </source>
</reference>
<keyword evidence="1" id="KW-0472">Membrane</keyword>
<evidence type="ECO:0000313" key="2">
    <source>
        <dbReference type="EMBL" id="MDT8978510.1"/>
    </source>
</evidence>
<feature type="transmembrane region" description="Helical" evidence="1">
    <location>
        <begin position="79"/>
        <end position="101"/>
    </location>
</feature>
<sequence length="191" mass="21942">MVAHVPIPLQVTGAAANDALAAVFYFMVYSFGGWLLENIYSKLTTGRFWKEGFLQGPFKPMYGVAPLLLLPYVEKGGNWGLILLLSFVIPTAVEYMSGLMLEKVFYRKWWDYSSYRIQIQGHVCLSFSLCWMFLSLAVVYGLHPLLEAGYVQISAIWNMACPMFVIYFWVDMAWTVWSRRREGKLMADSRS</sequence>
<evidence type="ECO:0000256" key="1">
    <source>
        <dbReference type="SAM" id="Phobius"/>
    </source>
</evidence>
<name>A0AAJ2N6C7_9BACL</name>
<organism evidence="2 3">
    <name type="scientific">Paenibacillus suaedae</name>
    <dbReference type="NCBI Taxonomy" id="3077233"/>
    <lineage>
        <taxon>Bacteria</taxon>
        <taxon>Bacillati</taxon>
        <taxon>Bacillota</taxon>
        <taxon>Bacilli</taxon>
        <taxon>Bacillales</taxon>
        <taxon>Paenibacillaceae</taxon>
        <taxon>Paenibacillus</taxon>
    </lineage>
</organism>
<gene>
    <name evidence="2" type="ORF">RQP50_19960</name>
</gene>
<dbReference type="Proteomes" id="UP001250538">
    <property type="component" value="Unassembled WGS sequence"/>
</dbReference>
<feature type="transmembrane region" description="Helical" evidence="1">
    <location>
        <begin position="122"/>
        <end position="143"/>
    </location>
</feature>
<protein>
    <submittedName>
        <fullName evidence="2">ABC transporter permease</fullName>
    </submittedName>
</protein>
<evidence type="ECO:0000313" key="3">
    <source>
        <dbReference type="Proteomes" id="UP001250538"/>
    </source>
</evidence>
<keyword evidence="3" id="KW-1185">Reference proteome</keyword>
<dbReference type="Pfam" id="PF06541">
    <property type="entry name" value="ABC_trans_CmpB"/>
    <property type="match status" value="1"/>
</dbReference>
<keyword evidence="1" id="KW-0812">Transmembrane</keyword>
<comment type="caution">
    <text evidence="2">The sequence shown here is derived from an EMBL/GenBank/DDBJ whole genome shotgun (WGS) entry which is preliminary data.</text>
</comment>
<dbReference type="EMBL" id="JAVYAA010000005">
    <property type="protein sequence ID" value="MDT8978510.1"/>
    <property type="molecule type" value="Genomic_DNA"/>
</dbReference>
<feature type="transmembrane region" description="Helical" evidence="1">
    <location>
        <begin position="155"/>
        <end position="177"/>
    </location>
</feature>
<feature type="transmembrane region" description="Helical" evidence="1">
    <location>
        <begin position="20"/>
        <end position="40"/>
    </location>
</feature>
<dbReference type="AlphaFoldDB" id="A0AAJ2N6C7"/>
<proteinExistence type="predicted"/>